<feature type="transmembrane region" description="Helical" evidence="1">
    <location>
        <begin position="78"/>
        <end position="105"/>
    </location>
</feature>
<evidence type="ECO:0000313" key="2">
    <source>
        <dbReference type="EMBL" id="UUC44219.1"/>
    </source>
</evidence>
<evidence type="ECO:0000256" key="1">
    <source>
        <dbReference type="SAM" id="Phobius"/>
    </source>
</evidence>
<sequence length="128" mass="14695">MKPKAFKIVNILLIMLVVAQNVWDGYRMLENPTQSFYGTELGEHTVFMGVLSVCCAVFILFPFTYITGNLLTVFKMAVLILFMLKMGEVAAAFWEVPFLLIPVVLARCCHPFSNRYQWDDMMLERKTG</sequence>
<keyword evidence="1" id="KW-0472">Membrane</keyword>
<dbReference type="EMBL" id="CP101751">
    <property type="protein sequence ID" value="UUC44219.1"/>
    <property type="molecule type" value="Genomic_DNA"/>
</dbReference>
<evidence type="ECO:0000313" key="3">
    <source>
        <dbReference type="Proteomes" id="UP001059844"/>
    </source>
</evidence>
<keyword evidence="3" id="KW-1185">Reference proteome</keyword>
<gene>
    <name evidence="2" type="ORF">NOX80_11310</name>
</gene>
<evidence type="ECO:0008006" key="4">
    <source>
        <dbReference type="Google" id="ProtNLM"/>
    </source>
</evidence>
<feature type="transmembrane region" description="Helical" evidence="1">
    <location>
        <begin position="7"/>
        <end position="26"/>
    </location>
</feature>
<feature type="transmembrane region" description="Helical" evidence="1">
    <location>
        <begin position="46"/>
        <end position="66"/>
    </location>
</feature>
<reference evidence="2" key="1">
    <citation type="submission" date="2022-07" db="EMBL/GenBank/DDBJ databases">
        <title>Isolation, identification, and degradation of a PFOSA degrading strain from sewage treatment plant.</title>
        <authorList>
            <person name="Zhang L."/>
            <person name="Huo Y."/>
        </authorList>
    </citation>
    <scope>NUCLEOTIDE SEQUENCE</scope>
    <source>
        <strain evidence="2">C1</strain>
    </source>
</reference>
<name>A0ABY5INL5_9FLAO</name>
<protein>
    <recommendedName>
        <fullName evidence="4">DoxX family protein</fullName>
    </recommendedName>
</protein>
<keyword evidence="1" id="KW-0812">Transmembrane</keyword>
<proteinExistence type="predicted"/>
<organism evidence="2 3">
    <name type="scientific">Flavobacterium cerinum</name>
    <dbReference type="NCBI Taxonomy" id="2502784"/>
    <lineage>
        <taxon>Bacteria</taxon>
        <taxon>Pseudomonadati</taxon>
        <taxon>Bacteroidota</taxon>
        <taxon>Flavobacteriia</taxon>
        <taxon>Flavobacteriales</taxon>
        <taxon>Flavobacteriaceae</taxon>
        <taxon>Flavobacterium</taxon>
    </lineage>
</organism>
<dbReference type="Proteomes" id="UP001059844">
    <property type="component" value="Chromosome"/>
</dbReference>
<dbReference type="RefSeq" id="WP_256549892.1">
    <property type="nucleotide sequence ID" value="NZ_CP101751.1"/>
</dbReference>
<accession>A0ABY5INL5</accession>
<keyword evidence="1" id="KW-1133">Transmembrane helix</keyword>